<dbReference type="PROSITE" id="PS50112">
    <property type="entry name" value="PAS"/>
    <property type="match status" value="1"/>
</dbReference>
<dbReference type="NCBIfam" id="TIGR00229">
    <property type="entry name" value="sensory_box"/>
    <property type="match status" value="1"/>
</dbReference>
<comment type="catalytic activity">
    <reaction evidence="1">
        <text>ATP + protein L-histidine = ADP + protein N-phospho-L-histidine.</text>
        <dbReference type="EC" id="2.7.13.3"/>
    </reaction>
</comment>
<evidence type="ECO:0000256" key="3">
    <source>
        <dbReference type="ARBA" id="ARBA00022553"/>
    </source>
</evidence>
<evidence type="ECO:0000259" key="6">
    <source>
        <dbReference type="PROSITE" id="PS50109"/>
    </source>
</evidence>
<sequence length="497" mass="57000">MNEILKKLSAEKDHYKDLFNFMQEAAVIGTWEFYPKTDALSWSDVTKKIHDVQLDYEPNVETAINFYKPGLSISTIQEKLSRALEHGEYFDVELEIITAKGIEKWVRSIGYPVFKDGACIKVFGLFQDITEKTNNALKIKIQEEQFRASFEMAATGMALVDLDGKIFRTNQALAKTLAYTTKELIGIFIKDIVHEDYHDIGNNAADNLLKGHQDVFQHELRYIKKNGQRVWCWSSVSLIRNDRGKPIHFLAHVTDITKTKTSETRIKSLLETTNSQNKRLLNFAHIVSHNLRSHSGNLSILLDLMAVEHPNITQNDYYPLLLKASNNLNETIVNLSEVAVINTEIDQQFTKVKAYDIVEIGIEGLSGQIMDYNVTIKNEINKNITINVILAYFESIVYNILSNAIKYRQKNIDPEIEISHENNEDYHIFHFKDNGLGINLNMHKHKIFGLYKTFHEHEDSRGLGLFLTKNHIEVMGGKITVQSKENLGSTFSIYIKK</sequence>
<dbReference type="PANTHER" id="PTHR43304">
    <property type="entry name" value="PHYTOCHROME-LIKE PROTEIN CPH1"/>
    <property type="match status" value="1"/>
</dbReference>
<feature type="domain" description="PAC" evidence="8">
    <location>
        <begin position="216"/>
        <end position="268"/>
    </location>
</feature>
<dbReference type="InterPro" id="IPR001610">
    <property type="entry name" value="PAC"/>
</dbReference>
<keyword evidence="10" id="KW-1185">Reference proteome</keyword>
<dbReference type="InterPro" id="IPR052162">
    <property type="entry name" value="Sensor_kinase/Photoreceptor"/>
</dbReference>
<dbReference type="PANTHER" id="PTHR43304:SF1">
    <property type="entry name" value="PAC DOMAIN-CONTAINING PROTEIN"/>
    <property type="match status" value="1"/>
</dbReference>
<dbReference type="PRINTS" id="PR00344">
    <property type="entry name" value="BCTRLSENSOR"/>
</dbReference>
<evidence type="ECO:0000313" key="9">
    <source>
        <dbReference type="EMBL" id="MBC3847288.1"/>
    </source>
</evidence>
<dbReference type="Pfam" id="PF02518">
    <property type="entry name" value="HATPase_c"/>
    <property type="match status" value="1"/>
</dbReference>
<reference evidence="9 10" key="1">
    <citation type="submission" date="2020-08" db="EMBL/GenBank/DDBJ databases">
        <title>Winogradskyella ouciana sp. nov., isolated from the hadal seawater of the Mariana Trench.</title>
        <authorList>
            <person name="He X."/>
        </authorList>
    </citation>
    <scope>NUCLEOTIDE SEQUENCE [LARGE SCALE GENOMIC DNA]</scope>
    <source>
        <strain evidence="9 10">KCTC 22026</strain>
    </source>
</reference>
<dbReference type="SMART" id="SM00086">
    <property type="entry name" value="PAC"/>
    <property type="match status" value="2"/>
</dbReference>
<dbReference type="Gene3D" id="3.30.565.10">
    <property type="entry name" value="Histidine kinase-like ATPase, C-terminal domain"/>
    <property type="match status" value="1"/>
</dbReference>
<comment type="caution">
    <text evidence="9">The sequence shown here is derived from an EMBL/GenBank/DDBJ whole genome shotgun (WGS) entry which is preliminary data.</text>
</comment>
<dbReference type="InterPro" id="IPR005467">
    <property type="entry name" value="His_kinase_dom"/>
</dbReference>
<dbReference type="PROSITE" id="PS50113">
    <property type="entry name" value="PAC"/>
    <property type="match status" value="1"/>
</dbReference>
<dbReference type="Proteomes" id="UP000607435">
    <property type="component" value="Unassembled WGS sequence"/>
</dbReference>
<evidence type="ECO:0000259" key="8">
    <source>
        <dbReference type="PROSITE" id="PS50113"/>
    </source>
</evidence>
<dbReference type="InterPro" id="IPR004358">
    <property type="entry name" value="Sig_transdc_His_kin-like_C"/>
</dbReference>
<proteinExistence type="predicted"/>
<dbReference type="RefSeq" id="WP_186846400.1">
    <property type="nucleotide sequence ID" value="NZ_JACOME010000003.1"/>
</dbReference>
<dbReference type="SMART" id="SM00387">
    <property type="entry name" value="HATPase_c"/>
    <property type="match status" value="1"/>
</dbReference>
<accession>A0ABR6Y3H5</accession>
<evidence type="ECO:0000259" key="7">
    <source>
        <dbReference type="PROSITE" id="PS50112"/>
    </source>
</evidence>
<dbReference type="PROSITE" id="PS50109">
    <property type="entry name" value="HIS_KIN"/>
    <property type="match status" value="1"/>
</dbReference>
<gene>
    <name evidence="9" type="ORF">H6H04_12900</name>
</gene>
<dbReference type="InterPro" id="IPR035965">
    <property type="entry name" value="PAS-like_dom_sf"/>
</dbReference>
<dbReference type="SMART" id="SM00091">
    <property type="entry name" value="PAS"/>
    <property type="match status" value="1"/>
</dbReference>
<dbReference type="SUPFAM" id="SSF55874">
    <property type="entry name" value="ATPase domain of HSP90 chaperone/DNA topoisomerase II/histidine kinase"/>
    <property type="match status" value="1"/>
</dbReference>
<dbReference type="EC" id="2.7.13.3" evidence="2"/>
<dbReference type="InterPro" id="IPR000700">
    <property type="entry name" value="PAS-assoc_C"/>
</dbReference>
<dbReference type="InterPro" id="IPR000014">
    <property type="entry name" value="PAS"/>
</dbReference>
<evidence type="ECO:0000256" key="5">
    <source>
        <dbReference type="ARBA" id="ARBA00022777"/>
    </source>
</evidence>
<keyword evidence="4" id="KW-0808">Transferase</keyword>
<evidence type="ECO:0000256" key="1">
    <source>
        <dbReference type="ARBA" id="ARBA00000085"/>
    </source>
</evidence>
<dbReference type="SUPFAM" id="SSF55785">
    <property type="entry name" value="PYP-like sensor domain (PAS domain)"/>
    <property type="match status" value="2"/>
</dbReference>
<name>A0ABR6Y3H5_9FLAO</name>
<dbReference type="Pfam" id="PF13426">
    <property type="entry name" value="PAS_9"/>
    <property type="match status" value="2"/>
</dbReference>
<keyword evidence="5" id="KW-0418">Kinase</keyword>
<feature type="domain" description="Histidine kinase" evidence="6">
    <location>
        <begin position="286"/>
        <end position="497"/>
    </location>
</feature>
<evidence type="ECO:0000313" key="10">
    <source>
        <dbReference type="Proteomes" id="UP000607435"/>
    </source>
</evidence>
<dbReference type="InterPro" id="IPR036890">
    <property type="entry name" value="HATPase_C_sf"/>
</dbReference>
<protein>
    <recommendedName>
        <fullName evidence="2">histidine kinase</fullName>
        <ecNumber evidence="2">2.7.13.3</ecNumber>
    </recommendedName>
</protein>
<dbReference type="EMBL" id="JACOME010000003">
    <property type="protein sequence ID" value="MBC3847288.1"/>
    <property type="molecule type" value="Genomic_DNA"/>
</dbReference>
<dbReference type="CDD" id="cd00130">
    <property type="entry name" value="PAS"/>
    <property type="match status" value="1"/>
</dbReference>
<organism evidence="9 10">
    <name type="scientific">Winogradskyella echinorum</name>
    <dbReference type="NCBI Taxonomy" id="538189"/>
    <lineage>
        <taxon>Bacteria</taxon>
        <taxon>Pseudomonadati</taxon>
        <taxon>Bacteroidota</taxon>
        <taxon>Flavobacteriia</taxon>
        <taxon>Flavobacteriales</taxon>
        <taxon>Flavobacteriaceae</taxon>
        <taxon>Winogradskyella</taxon>
    </lineage>
</organism>
<feature type="domain" description="PAS" evidence="7">
    <location>
        <begin position="142"/>
        <end position="212"/>
    </location>
</feature>
<evidence type="ECO:0000256" key="4">
    <source>
        <dbReference type="ARBA" id="ARBA00022679"/>
    </source>
</evidence>
<dbReference type="InterPro" id="IPR003594">
    <property type="entry name" value="HATPase_dom"/>
</dbReference>
<dbReference type="Gene3D" id="3.30.450.20">
    <property type="entry name" value="PAS domain"/>
    <property type="match status" value="2"/>
</dbReference>
<keyword evidence="3" id="KW-0597">Phosphoprotein</keyword>
<evidence type="ECO:0000256" key="2">
    <source>
        <dbReference type="ARBA" id="ARBA00012438"/>
    </source>
</evidence>